<dbReference type="GO" id="GO:0003676">
    <property type="term" value="F:nucleic acid binding"/>
    <property type="evidence" value="ECO:0007669"/>
    <property type="project" value="InterPro"/>
</dbReference>
<gene>
    <name evidence="2" type="ORF">EEDITHA_LOCUS12473</name>
</gene>
<dbReference type="Proteomes" id="UP001153954">
    <property type="component" value="Unassembled WGS sequence"/>
</dbReference>
<proteinExistence type="predicted"/>
<keyword evidence="3" id="KW-1185">Reference proteome</keyword>
<dbReference type="InterPro" id="IPR038717">
    <property type="entry name" value="Tc1-like_DDE_dom"/>
</dbReference>
<evidence type="ECO:0000313" key="3">
    <source>
        <dbReference type="Proteomes" id="UP001153954"/>
    </source>
</evidence>
<evidence type="ECO:0000259" key="1">
    <source>
        <dbReference type="Pfam" id="PF13358"/>
    </source>
</evidence>
<evidence type="ECO:0000313" key="2">
    <source>
        <dbReference type="EMBL" id="CAH2097222.1"/>
    </source>
</evidence>
<accession>A0AAU9UHB9</accession>
<dbReference type="EMBL" id="CAKOGL010000017">
    <property type="protein sequence ID" value="CAH2097222.1"/>
    <property type="molecule type" value="Genomic_DNA"/>
</dbReference>
<feature type="domain" description="Tc1-like transposase DDE" evidence="1">
    <location>
        <begin position="50"/>
        <end position="130"/>
    </location>
</feature>
<dbReference type="InterPro" id="IPR036397">
    <property type="entry name" value="RNaseH_sf"/>
</dbReference>
<name>A0AAU9UHB9_EUPED</name>
<protein>
    <recommendedName>
        <fullName evidence="1">Tc1-like transposase DDE domain-containing protein</fullName>
    </recommendedName>
</protein>
<organism evidence="2 3">
    <name type="scientific">Euphydryas editha</name>
    <name type="common">Edith's checkerspot</name>
    <dbReference type="NCBI Taxonomy" id="104508"/>
    <lineage>
        <taxon>Eukaryota</taxon>
        <taxon>Metazoa</taxon>
        <taxon>Ecdysozoa</taxon>
        <taxon>Arthropoda</taxon>
        <taxon>Hexapoda</taxon>
        <taxon>Insecta</taxon>
        <taxon>Pterygota</taxon>
        <taxon>Neoptera</taxon>
        <taxon>Endopterygota</taxon>
        <taxon>Lepidoptera</taxon>
        <taxon>Glossata</taxon>
        <taxon>Ditrysia</taxon>
        <taxon>Papilionoidea</taxon>
        <taxon>Nymphalidae</taxon>
        <taxon>Nymphalinae</taxon>
        <taxon>Euphydryas</taxon>
    </lineage>
</organism>
<reference evidence="2" key="1">
    <citation type="submission" date="2022-03" db="EMBL/GenBank/DDBJ databases">
        <authorList>
            <person name="Tunstrom K."/>
        </authorList>
    </citation>
    <scope>NUCLEOTIDE SEQUENCE</scope>
</reference>
<sequence>MFKWCRRWQKSLLSTWVSGGGSGMVWDGISMIGRTKLVFIDMICQNDRRGGFTAQHYTTVLEAHVIPYMGLIGENFTVMQDNSRPHSTAQVRQYCEEVGIRTMNWPARSPLNSFEHVWDSLKKAVLARNPVHTTVAALRTAILQ</sequence>
<comment type="caution">
    <text evidence="2">The sequence shown here is derived from an EMBL/GenBank/DDBJ whole genome shotgun (WGS) entry which is preliminary data.</text>
</comment>
<dbReference type="AlphaFoldDB" id="A0AAU9UHB9"/>
<dbReference type="Gene3D" id="3.30.420.10">
    <property type="entry name" value="Ribonuclease H-like superfamily/Ribonuclease H"/>
    <property type="match status" value="1"/>
</dbReference>
<dbReference type="Pfam" id="PF13358">
    <property type="entry name" value="DDE_3"/>
    <property type="match status" value="1"/>
</dbReference>